<evidence type="ECO:0000313" key="3">
    <source>
        <dbReference type="Proteomes" id="UP000091969"/>
    </source>
</evidence>
<dbReference type="Gene3D" id="1.20.120.520">
    <property type="entry name" value="nmb1532 protein domain like"/>
    <property type="match status" value="1"/>
</dbReference>
<name>A0A1A6DWE3_9BURK</name>
<keyword evidence="3" id="KW-1185">Reference proteome</keyword>
<accession>A0A1A6DWE3</accession>
<dbReference type="STRING" id="1101373.A9O67_02590"/>
<gene>
    <name evidence="2" type="ORF">A9O67_02590</name>
</gene>
<comment type="caution">
    <text evidence="2">The sequence shown here is derived from an EMBL/GenBank/DDBJ whole genome shotgun (WGS) entry which is preliminary data.</text>
</comment>
<dbReference type="OrthoDB" id="8898809at2"/>
<dbReference type="EMBL" id="LZDH01000045">
    <property type="protein sequence ID" value="OBS31099.1"/>
    <property type="molecule type" value="Genomic_DNA"/>
</dbReference>
<reference evidence="2 3" key="1">
    <citation type="submission" date="2016-06" db="EMBL/GenBank/DDBJ databases">
        <title>Genome sequence of Tepidimonas fonticaldi PL17.</title>
        <authorList>
            <person name="Pinnaka A.K."/>
        </authorList>
    </citation>
    <scope>NUCLEOTIDE SEQUENCE [LARGE SCALE GENOMIC DNA]</scope>
    <source>
        <strain evidence="2 3">PL17</strain>
    </source>
</reference>
<dbReference type="Pfam" id="PF01814">
    <property type="entry name" value="Hemerythrin"/>
    <property type="match status" value="1"/>
</dbReference>
<protein>
    <recommendedName>
        <fullName evidence="1">Hemerythrin-like domain-containing protein</fullName>
    </recommendedName>
</protein>
<sequence length="200" mass="22371">MTSPVWVGGGKEPQADHEHPFEWLRACHDRVERTLDLLQRLVAHVDGHGADASSAQAAAQVQRYFDRAAPLHHEDEELHVFPRVRAMCDARLDALVQRLQADHAAMADDWAQLRPVLLRLQAAVGDAGWRWSSDDRECLTRFVRRYESHIATEEGEVFVAAEHAMAAADRTAMVEDMMVRRAIGAPPATAMALKPSPARR</sequence>
<dbReference type="AlphaFoldDB" id="A0A1A6DWE3"/>
<evidence type="ECO:0000259" key="1">
    <source>
        <dbReference type="Pfam" id="PF01814"/>
    </source>
</evidence>
<evidence type="ECO:0000313" key="2">
    <source>
        <dbReference type="EMBL" id="OBS31099.1"/>
    </source>
</evidence>
<feature type="domain" description="Hemerythrin-like" evidence="1">
    <location>
        <begin position="19"/>
        <end position="159"/>
    </location>
</feature>
<organism evidence="2 3">
    <name type="scientific">Tepidimonas fonticaldi</name>
    <dbReference type="NCBI Taxonomy" id="1101373"/>
    <lineage>
        <taxon>Bacteria</taxon>
        <taxon>Pseudomonadati</taxon>
        <taxon>Pseudomonadota</taxon>
        <taxon>Betaproteobacteria</taxon>
        <taxon>Burkholderiales</taxon>
        <taxon>Tepidimonas</taxon>
    </lineage>
</organism>
<dbReference type="RefSeq" id="WP_068607837.1">
    <property type="nucleotide sequence ID" value="NZ_LZDH01000045.1"/>
</dbReference>
<proteinExistence type="predicted"/>
<dbReference type="CDD" id="cd12108">
    <property type="entry name" value="Hr-like"/>
    <property type="match status" value="1"/>
</dbReference>
<dbReference type="InterPro" id="IPR012312">
    <property type="entry name" value="Hemerythrin-like"/>
</dbReference>
<dbReference type="Proteomes" id="UP000091969">
    <property type="component" value="Unassembled WGS sequence"/>
</dbReference>